<dbReference type="RefSeq" id="WP_089733833.1">
    <property type="nucleotide sequence ID" value="NZ_FNIA01000011.1"/>
</dbReference>
<gene>
    <name evidence="1" type="ORF">SAMN05192554_11151</name>
</gene>
<protein>
    <recommendedName>
        <fullName evidence="3">Small CPxCG-related zinc finger protein</fullName>
    </recommendedName>
</protein>
<proteinExistence type="predicted"/>
<reference evidence="1 2" key="1">
    <citation type="submission" date="2016-10" db="EMBL/GenBank/DDBJ databases">
        <authorList>
            <person name="de Groot N.N."/>
        </authorList>
    </citation>
    <scope>NUCLEOTIDE SEQUENCE [LARGE SCALE GENOMIC DNA]</scope>
    <source>
        <strain evidence="2">EB21,IBRC-M 10013,KCTC 4048</strain>
    </source>
</reference>
<sequence length="61" mass="6779">MASAPDSGDDVFDEFLSDRGHETERVGWERNYNKLQCPDCMALHDESADDCSVCGWDPSPA</sequence>
<dbReference type="Proteomes" id="UP000199370">
    <property type="component" value="Unassembled WGS sequence"/>
</dbReference>
<dbReference type="STRING" id="996166.SAMN05192554_11151"/>
<evidence type="ECO:0000313" key="2">
    <source>
        <dbReference type="Proteomes" id="UP000199370"/>
    </source>
</evidence>
<keyword evidence="2" id="KW-1185">Reference proteome</keyword>
<dbReference type="InterPro" id="IPR049695">
    <property type="entry name" value="HVO_0416-like"/>
</dbReference>
<dbReference type="AlphaFoldDB" id="A0A1G9XNA6"/>
<accession>A0A1G9XNA6</accession>
<name>A0A1G9XNA6_9EURY</name>
<dbReference type="OrthoDB" id="154591at2157"/>
<dbReference type="NCBIfam" id="NF041910">
    <property type="entry name" value="HVO_0416"/>
    <property type="match status" value="1"/>
</dbReference>
<dbReference type="EMBL" id="FNIA01000011">
    <property type="protein sequence ID" value="SDM98244.1"/>
    <property type="molecule type" value="Genomic_DNA"/>
</dbReference>
<evidence type="ECO:0008006" key="3">
    <source>
        <dbReference type="Google" id="ProtNLM"/>
    </source>
</evidence>
<evidence type="ECO:0000313" key="1">
    <source>
        <dbReference type="EMBL" id="SDM98244.1"/>
    </source>
</evidence>
<organism evidence="1 2">
    <name type="scientific">Haloarchaeobius iranensis</name>
    <dbReference type="NCBI Taxonomy" id="996166"/>
    <lineage>
        <taxon>Archaea</taxon>
        <taxon>Methanobacteriati</taxon>
        <taxon>Methanobacteriota</taxon>
        <taxon>Stenosarchaea group</taxon>
        <taxon>Halobacteria</taxon>
        <taxon>Halobacteriales</taxon>
        <taxon>Halorubellaceae</taxon>
        <taxon>Haloarchaeobius</taxon>
    </lineage>
</organism>